<protein>
    <recommendedName>
        <fullName evidence="3">YusW-like protein</fullName>
    </recommendedName>
</protein>
<organism evidence="1 2">
    <name type="scientific">Halalkalibacter hemicellulosilyticusJCM 9152</name>
    <dbReference type="NCBI Taxonomy" id="1236971"/>
    <lineage>
        <taxon>Bacteria</taxon>
        <taxon>Bacillati</taxon>
        <taxon>Bacillota</taxon>
        <taxon>Bacilli</taxon>
        <taxon>Bacillales</taxon>
        <taxon>Bacillaceae</taxon>
        <taxon>Halalkalibacter</taxon>
    </lineage>
</organism>
<sequence>MDHIEELTLEFVRDDDTTVIVEYKSDDQEITVVNKTEEGKEEVSTQSFIRENFIENLVLSTDMTEKKVLNALLNQIDSTEFSDLEVQVSFLDGTEIEFKYDVVSDQIEMDEDEEEDDEDEI</sequence>
<proteinExistence type="predicted"/>
<keyword evidence="2" id="KW-1185">Reference proteome</keyword>
<comment type="caution">
    <text evidence="1">The sequence shown here is derived from an EMBL/GenBank/DDBJ whole genome shotgun (WGS) entry which is preliminary data.</text>
</comment>
<accession>W4QJ29</accession>
<dbReference type="EMBL" id="BAUU01000022">
    <property type="protein sequence ID" value="GAE31648.1"/>
    <property type="molecule type" value="Genomic_DNA"/>
</dbReference>
<dbReference type="Proteomes" id="UP000018895">
    <property type="component" value="Unassembled WGS sequence"/>
</dbReference>
<evidence type="ECO:0000313" key="1">
    <source>
        <dbReference type="EMBL" id="GAE31648.1"/>
    </source>
</evidence>
<gene>
    <name evidence="1" type="ORF">JCM9152_3129</name>
</gene>
<evidence type="ECO:0008006" key="3">
    <source>
        <dbReference type="Google" id="ProtNLM"/>
    </source>
</evidence>
<dbReference type="RefSeq" id="WP_035345612.1">
    <property type="nucleotide sequence ID" value="NZ_BAUU01000022.1"/>
</dbReference>
<reference evidence="1" key="1">
    <citation type="journal article" date="2014" name="Genome Announc.">
        <title>Draft Genome Sequences of Three Alkaliphilic Bacillus Strains, Bacillus wakoensis JCM 9140T, Bacillus akibai JCM 9157T, and Bacillus hemicellulosilyticus JCM 9152T.</title>
        <authorList>
            <person name="Yuki M."/>
            <person name="Oshima K."/>
            <person name="Suda W."/>
            <person name="Oshida Y."/>
            <person name="Kitamura K."/>
            <person name="Iida T."/>
            <person name="Hattori M."/>
            <person name="Ohkuma M."/>
        </authorList>
    </citation>
    <scope>NUCLEOTIDE SEQUENCE [LARGE SCALE GENOMIC DNA]</scope>
    <source>
        <strain evidence="1">JCM 9152</strain>
    </source>
</reference>
<evidence type="ECO:0000313" key="2">
    <source>
        <dbReference type="Proteomes" id="UP000018895"/>
    </source>
</evidence>
<name>W4QJ29_9BACI</name>
<dbReference type="AlphaFoldDB" id="W4QJ29"/>